<dbReference type="EMBL" id="VSWC01000132">
    <property type="protein sequence ID" value="KAA1079727.1"/>
    <property type="molecule type" value="Genomic_DNA"/>
</dbReference>
<dbReference type="PANTHER" id="PTHR11960:SF18">
    <property type="entry name" value="EUKARYOTIC TRANSLATION INITIATION FACTOR 4E HOMOLOGOUS PROTEIN, ISOFORM B"/>
    <property type="match status" value="1"/>
</dbReference>
<dbReference type="Gene3D" id="3.30.760.10">
    <property type="entry name" value="RNA Cap, Translation Initiation Factor Eif4e"/>
    <property type="match status" value="1"/>
</dbReference>
<feature type="compositionally biased region" description="Low complexity" evidence="2">
    <location>
        <begin position="437"/>
        <end position="449"/>
    </location>
</feature>
<dbReference type="Pfam" id="PF01652">
    <property type="entry name" value="IF4E"/>
    <property type="match status" value="1"/>
</dbReference>
<evidence type="ECO:0000313" key="3">
    <source>
        <dbReference type="EMBL" id="KAA1079727.1"/>
    </source>
</evidence>
<organism evidence="3 4">
    <name type="scientific">Puccinia graminis f. sp. tritici</name>
    <dbReference type="NCBI Taxonomy" id="56615"/>
    <lineage>
        <taxon>Eukaryota</taxon>
        <taxon>Fungi</taxon>
        <taxon>Dikarya</taxon>
        <taxon>Basidiomycota</taxon>
        <taxon>Pucciniomycotina</taxon>
        <taxon>Pucciniomycetes</taxon>
        <taxon>Pucciniales</taxon>
        <taxon>Pucciniaceae</taxon>
        <taxon>Puccinia</taxon>
    </lineage>
</organism>
<feature type="compositionally biased region" description="Basic residues" evidence="2">
    <location>
        <begin position="450"/>
        <end position="460"/>
    </location>
</feature>
<name>A0A5B0MRY4_PUCGR</name>
<sequence length="549" mass="60334">MSSSPAPSTLNRNSSTSSSSNGQNQLPKKPNLTTSNSQNNLLNSSISSPNPIHSKRTTPTLGLFPNSISQSPSSPNSLGFGKSSFQNFGRVGDHSQPPSPGIFNNSSIKKPFHHQLSHQQSTGNQTFQNNNNNQTNRPRKLGSFNSLAAHHPTPPTPPSAPASTTTTINSGLTTRGISNKDERDSEENELEERSELVSDPIHPTLDSSLGHHKLRSKWVFWLLHRPPSKKISEEEYGKAMRRLGSCDTVESFYSLYLHIKRPSNHQPISDLHIFVDPIKPAWEDPLNVRGGKWTIRLKKGLANRLWETLILSLVGGGLEKLIANPNPDLDHLNTSPSDENTNNNNNELSDYAREICGAVLSIRRDEDILAVWHKTGAPEVGGDGKMAKQVKLALQTVLQLPLNCNLVYKLNADCLSSTNGGVSMTTIGQNIQLNPYHNNSNNNNNNHNNNHNHNHHHHHQGQGQSNKTHYNPNHHHLKQQAHRASNFNNNNNNTHHHHSADLAKTSSPSAAAISPHPFAVGLSSSVAPAGAVDLTHPDPHSNINHRHKD</sequence>
<reference evidence="3 4" key="1">
    <citation type="submission" date="2019-05" db="EMBL/GenBank/DDBJ databases">
        <title>Emergence of the Ug99 lineage of the wheat stem rust pathogen through somatic hybridization.</title>
        <authorList>
            <person name="Li F."/>
            <person name="Upadhyaya N.M."/>
            <person name="Sperschneider J."/>
            <person name="Matny O."/>
            <person name="Nguyen-Phuc H."/>
            <person name="Mago R."/>
            <person name="Raley C."/>
            <person name="Miller M.E."/>
            <person name="Silverstein K.A.T."/>
            <person name="Henningsen E."/>
            <person name="Hirsch C.D."/>
            <person name="Visser B."/>
            <person name="Pretorius Z.A."/>
            <person name="Steffenson B.J."/>
            <person name="Schwessinger B."/>
            <person name="Dodds P.N."/>
            <person name="Figueroa M."/>
        </authorList>
    </citation>
    <scope>NUCLEOTIDE SEQUENCE [LARGE SCALE GENOMIC DNA]</scope>
    <source>
        <strain evidence="3">21-0</strain>
    </source>
</reference>
<feature type="region of interest" description="Disordered" evidence="2">
    <location>
        <begin position="1"/>
        <end position="202"/>
    </location>
</feature>
<protein>
    <recommendedName>
        <fullName evidence="5">Eukaryotic translation initiation factor 4E type 2</fullName>
    </recommendedName>
</protein>
<feature type="region of interest" description="Disordered" evidence="2">
    <location>
        <begin position="432"/>
        <end position="509"/>
    </location>
</feature>
<feature type="compositionally biased region" description="Basic residues" evidence="2">
    <location>
        <begin position="472"/>
        <end position="481"/>
    </location>
</feature>
<dbReference type="Proteomes" id="UP000324748">
    <property type="component" value="Unassembled WGS sequence"/>
</dbReference>
<comment type="similarity">
    <text evidence="1">Belongs to the eukaryotic initiation factor 4E family.</text>
</comment>
<evidence type="ECO:0000256" key="2">
    <source>
        <dbReference type="SAM" id="MobiDB-lite"/>
    </source>
</evidence>
<keyword evidence="1" id="KW-0694">RNA-binding</keyword>
<gene>
    <name evidence="3" type="ORF">PGT21_022571</name>
</gene>
<feature type="compositionally biased region" description="Low complexity" evidence="2">
    <location>
        <begin position="8"/>
        <end position="52"/>
    </location>
</feature>
<dbReference type="InterPro" id="IPR023398">
    <property type="entry name" value="TIF_eIF4e-like"/>
</dbReference>
<dbReference type="AlphaFoldDB" id="A0A5B0MRY4"/>
<proteinExistence type="inferred from homology"/>
<feature type="compositionally biased region" description="Low complexity" evidence="2">
    <location>
        <begin position="119"/>
        <end position="136"/>
    </location>
</feature>
<dbReference type="InterPro" id="IPR001040">
    <property type="entry name" value="TIF_eIF_4E"/>
</dbReference>
<keyword evidence="1" id="KW-0396">Initiation factor</keyword>
<feature type="compositionally biased region" description="Polar residues" evidence="2">
    <location>
        <begin position="461"/>
        <end position="471"/>
    </location>
</feature>
<evidence type="ECO:0000256" key="1">
    <source>
        <dbReference type="RuleBase" id="RU004374"/>
    </source>
</evidence>
<dbReference type="GO" id="GO:0000340">
    <property type="term" value="F:RNA 7-methylguanosine cap binding"/>
    <property type="evidence" value="ECO:0007669"/>
    <property type="project" value="TreeGrafter"/>
</dbReference>
<feature type="compositionally biased region" description="Low complexity" evidence="2">
    <location>
        <begin position="65"/>
        <end position="77"/>
    </location>
</feature>
<evidence type="ECO:0000313" key="4">
    <source>
        <dbReference type="Proteomes" id="UP000324748"/>
    </source>
</evidence>
<comment type="caution">
    <text evidence="3">The sequence shown here is derived from an EMBL/GenBank/DDBJ whole genome shotgun (WGS) entry which is preliminary data.</text>
</comment>
<accession>A0A5B0MRY4</accession>
<keyword evidence="1" id="KW-0648">Protein biosynthesis</keyword>
<evidence type="ECO:0008006" key="5">
    <source>
        <dbReference type="Google" id="ProtNLM"/>
    </source>
</evidence>
<dbReference type="OrthoDB" id="590761at2759"/>
<dbReference type="GO" id="GO:0003743">
    <property type="term" value="F:translation initiation factor activity"/>
    <property type="evidence" value="ECO:0007669"/>
    <property type="project" value="UniProtKB-KW"/>
</dbReference>
<dbReference type="SUPFAM" id="SSF55418">
    <property type="entry name" value="eIF4e-like"/>
    <property type="match status" value="1"/>
</dbReference>
<feature type="compositionally biased region" description="Low complexity" evidence="2">
    <location>
        <begin position="161"/>
        <end position="174"/>
    </location>
</feature>
<keyword evidence="4" id="KW-1185">Reference proteome</keyword>
<dbReference type="PANTHER" id="PTHR11960">
    <property type="entry name" value="EUKARYOTIC TRANSLATION INITIATION FACTOR 4E RELATED"/>
    <property type="match status" value="1"/>
</dbReference>
<dbReference type="GO" id="GO:0016281">
    <property type="term" value="C:eukaryotic translation initiation factor 4F complex"/>
    <property type="evidence" value="ECO:0007669"/>
    <property type="project" value="TreeGrafter"/>
</dbReference>